<keyword evidence="1" id="KW-0732">Signal</keyword>
<dbReference type="EMBL" id="BGPR01035652">
    <property type="protein sequence ID" value="GBO10589.1"/>
    <property type="molecule type" value="Genomic_DNA"/>
</dbReference>
<keyword evidence="3" id="KW-1185">Reference proteome</keyword>
<evidence type="ECO:0000313" key="3">
    <source>
        <dbReference type="Proteomes" id="UP000499080"/>
    </source>
</evidence>
<protein>
    <submittedName>
        <fullName evidence="2">Uncharacterized protein</fullName>
    </submittedName>
</protein>
<proteinExistence type="predicted"/>
<dbReference type="AlphaFoldDB" id="A0A4Y2UC27"/>
<feature type="signal peptide" evidence="1">
    <location>
        <begin position="1"/>
        <end position="20"/>
    </location>
</feature>
<gene>
    <name evidence="2" type="ORF">AVEN_261025_1</name>
</gene>
<name>A0A4Y2UC27_ARAVE</name>
<organism evidence="2 3">
    <name type="scientific">Araneus ventricosus</name>
    <name type="common">Orbweaver spider</name>
    <name type="synonym">Epeira ventricosa</name>
    <dbReference type="NCBI Taxonomy" id="182803"/>
    <lineage>
        <taxon>Eukaryota</taxon>
        <taxon>Metazoa</taxon>
        <taxon>Ecdysozoa</taxon>
        <taxon>Arthropoda</taxon>
        <taxon>Chelicerata</taxon>
        <taxon>Arachnida</taxon>
        <taxon>Araneae</taxon>
        <taxon>Araneomorphae</taxon>
        <taxon>Entelegynae</taxon>
        <taxon>Araneoidea</taxon>
        <taxon>Araneidae</taxon>
        <taxon>Araneus</taxon>
    </lineage>
</organism>
<accession>A0A4Y2UC27</accession>
<dbReference type="Proteomes" id="UP000499080">
    <property type="component" value="Unassembled WGS sequence"/>
</dbReference>
<evidence type="ECO:0000313" key="2">
    <source>
        <dbReference type="EMBL" id="GBO10589.1"/>
    </source>
</evidence>
<sequence length="219" mass="25145">MTSSFLFFLSLISPLFSAHALSPRWSRDLIRRVYKATLLGHQLISFRPPDLQASPLFGSDTLHFTNETRLPFDSFEAFQLPSMGRHTTTRTLRLACVIHNVKPNELHCKRLYHRHVCLNVHVFHNCQTTEVGDESTQKNRENVKTNRAEKETLLASTFSPFHLPSYKNDHVFHNSQTTEVGDKSTQKKPGRMQRTNIAGKKRLYLPSAFSLDLEAARLL</sequence>
<feature type="chain" id="PRO_5021370439" evidence="1">
    <location>
        <begin position="21"/>
        <end position="219"/>
    </location>
</feature>
<evidence type="ECO:0000256" key="1">
    <source>
        <dbReference type="SAM" id="SignalP"/>
    </source>
</evidence>
<reference evidence="2 3" key="1">
    <citation type="journal article" date="2019" name="Sci. Rep.">
        <title>Orb-weaving spider Araneus ventricosus genome elucidates the spidroin gene catalogue.</title>
        <authorList>
            <person name="Kono N."/>
            <person name="Nakamura H."/>
            <person name="Ohtoshi R."/>
            <person name="Moran D.A.P."/>
            <person name="Shinohara A."/>
            <person name="Yoshida Y."/>
            <person name="Fujiwara M."/>
            <person name="Mori M."/>
            <person name="Tomita M."/>
            <person name="Arakawa K."/>
        </authorList>
    </citation>
    <scope>NUCLEOTIDE SEQUENCE [LARGE SCALE GENOMIC DNA]</scope>
</reference>
<comment type="caution">
    <text evidence="2">The sequence shown here is derived from an EMBL/GenBank/DDBJ whole genome shotgun (WGS) entry which is preliminary data.</text>
</comment>